<dbReference type="SMART" id="SM00482">
    <property type="entry name" value="POLAc"/>
    <property type="match status" value="1"/>
</dbReference>
<dbReference type="Gene3D" id="1.10.150.20">
    <property type="entry name" value="5' to 3' exonuclease, C-terminal subdomain"/>
    <property type="match status" value="1"/>
</dbReference>
<evidence type="ECO:0000259" key="11">
    <source>
        <dbReference type="SMART" id="SM00474"/>
    </source>
</evidence>
<keyword evidence="8" id="KW-0239">DNA-directed DNA polymerase</keyword>
<dbReference type="SMART" id="SM00474">
    <property type="entry name" value="35EXOc"/>
    <property type="match status" value="1"/>
</dbReference>
<dbReference type="PANTHER" id="PTHR10133:SF27">
    <property type="entry name" value="DNA POLYMERASE NU"/>
    <property type="match status" value="1"/>
</dbReference>
<comment type="caution">
    <text evidence="13">The sequence shown here is derived from an EMBL/GenBank/DDBJ whole genome shotgun (WGS) entry which is preliminary data.</text>
</comment>
<comment type="subunit">
    <text evidence="2">Single-chain monomer with multiple functions.</text>
</comment>
<dbReference type="Pfam" id="PF01612">
    <property type="entry name" value="DNA_pol_A_exo1"/>
    <property type="match status" value="1"/>
</dbReference>
<name>A0ABX1TGF6_9GAMM</name>
<evidence type="ECO:0000256" key="9">
    <source>
        <dbReference type="ARBA" id="ARBA00023125"/>
    </source>
</evidence>
<dbReference type="SUPFAM" id="SSF53098">
    <property type="entry name" value="Ribonuclease H-like"/>
    <property type="match status" value="1"/>
</dbReference>
<comment type="similarity">
    <text evidence="1">Belongs to the DNA polymerase type-A family.</text>
</comment>
<dbReference type="InterPro" id="IPR019760">
    <property type="entry name" value="DNA-dir_DNA_pol_A_CS"/>
</dbReference>
<evidence type="ECO:0000256" key="10">
    <source>
        <dbReference type="ARBA" id="ARBA00049244"/>
    </source>
</evidence>
<dbReference type="PRINTS" id="PR00868">
    <property type="entry name" value="DNAPOLI"/>
</dbReference>
<dbReference type="InterPro" id="IPR012337">
    <property type="entry name" value="RNaseH-like_sf"/>
</dbReference>
<dbReference type="Pfam" id="PF00476">
    <property type="entry name" value="DNA_pol_A"/>
    <property type="match status" value="1"/>
</dbReference>
<protein>
    <recommendedName>
        <fullName evidence="4">DNA polymerase I</fullName>
        <ecNumber evidence="3">2.7.7.7</ecNumber>
    </recommendedName>
</protein>
<dbReference type="InterPro" id="IPR036397">
    <property type="entry name" value="RNaseH_sf"/>
</dbReference>
<dbReference type="InterPro" id="IPR002298">
    <property type="entry name" value="DNA_polymerase_A"/>
</dbReference>
<keyword evidence="9" id="KW-0238">DNA-binding</keyword>
<sequence>MHYLRESEAARRAIAELTNAGHTLIGLDVETAPLPAYRLDAKAGLDPYKARIRTVQLAVGQTVWVIDLQQVPADLLQPVMALPLIAHNAVFEWRFLHRLGLTPAKLHDSLLLSRLATGQGLSLADCAREQLGIEIDKTLQRSDWSRDLSADQIAYAALDAVLALKLWDAYGPAIKASGQAAAYRRMAQAVPAVAGHMLAGIPFDATTHQAWLARWTADRLPLREQLEHDLQINPDSGQQLGAWLAKHLTAEELKAWPRTASGQLKTDEAAFDGCTLPALAPLSQYKRLAKKISTYGTGYAAHIHPVTGRIHADFALAGTRGGRFRCRNPNLQNPPAGDFRRLFKAPDGYRLVVADYSQVELRIAAVLAEDPAMLDAYTMGADLHKRTAAAVAGIPESEVTKSQRQLAKACNFGLIYGMGAAGLAAYASSSYGVAMPLEAAVKARRAFFSAYPGIARWHARTKVKGATDPAVRIRGGLIRDLGKEAYGWKLTEALNTPVQAPARKSCWRPWRGYPPRYRDWRPGWSITSTMRFCSKSPTGIPKPPRSP</sequence>
<dbReference type="EC" id="2.7.7.7" evidence="3"/>
<dbReference type="RefSeq" id="WP_169247017.1">
    <property type="nucleotide sequence ID" value="NZ_SPMZ01000001.1"/>
</dbReference>
<evidence type="ECO:0000256" key="1">
    <source>
        <dbReference type="ARBA" id="ARBA00007705"/>
    </source>
</evidence>
<keyword evidence="6" id="KW-0548">Nucleotidyltransferase</keyword>
<dbReference type="Proteomes" id="UP000760480">
    <property type="component" value="Unassembled WGS sequence"/>
</dbReference>
<evidence type="ECO:0000256" key="4">
    <source>
        <dbReference type="ARBA" id="ARBA00020311"/>
    </source>
</evidence>
<comment type="catalytic activity">
    <reaction evidence="10">
        <text>DNA(n) + a 2'-deoxyribonucleoside 5'-triphosphate = DNA(n+1) + diphosphate</text>
        <dbReference type="Rhea" id="RHEA:22508"/>
        <dbReference type="Rhea" id="RHEA-COMP:17339"/>
        <dbReference type="Rhea" id="RHEA-COMP:17340"/>
        <dbReference type="ChEBI" id="CHEBI:33019"/>
        <dbReference type="ChEBI" id="CHEBI:61560"/>
        <dbReference type="ChEBI" id="CHEBI:173112"/>
        <dbReference type="EC" id="2.7.7.7"/>
    </reaction>
</comment>
<dbReference type="Gene3D" id="3.30.70.370">
    <property type="match status" value="1"/>
</dbReference>
<evidence type="ECO:0000256" key="5">
    <source>
        <dbReference type="ARBA" id="ARBA00022679"/>
    </source>
</evidence>
<dbReference type="Gene3D" id="1.20.1060.10">
    <property type="entry name" value="Taq DNA Polymerase, Chain T, domain 4"/>
    <property type="match status" value="1"/>
</dbReference>
<accession>A0ABX1TGF6</accession>
<evidence type="ECO:0000256" key="8">
    <source>
        <dbReference type="ARBA" id="ARBA00022932"/>
    </source>
</evidence>
<dbReference type="PROSITE" id="PS00447">
    <property type="entry name" value="DNA_POLYMERASE_A"/>
    <property type="match status" value="1"/>
</dbReference>
<evidence type="ECO:0000256" key="6">
    <source>
        <dbReference type="ARBA" id="ARBA00022695"/>
    </source>
</evidence>
<reference evidence="13 14" key="1">
    <citation type="submission" date="2019-03" db="EMBL/GenBank/DDBJ databases">
        <title>Metabolic reconstructions from genomes of highly enriched 'Candidatus Accumulibacter' and 'Candidatus Competibacter' bioreactor populations.</title>
        <authorList>
            <person name="Annavajhala M.K."/>
            <person name="Welles L."/>
            <person name="Abbas B."/>
            <person name="Sorokin D."/>
            <person name="Park H."/>
            <person name="Van Loosdrecht M."/>
            <person name="Chandran K."/>
        </authorList>
    </citation>
    <scope>NUCLEOTIDE SEQUENCE [LARGE SCALE GENOMIC DNA]</scope>
    <source>
        <strain evidence="13 14">SBR_G</strain>
    </source>
</reference>
<evidence type="ECO:0000313" key="14">
    <source>
        <dbReference type="Proteomes" id="UP000760480"/>
    </source>
</evidence>
<dbReference type="InterPro" id="IPR001098">
    <property type="entry name" value="DNA-dir_DNA_pol_A_palm_dom"/>
</dbReference>
<proteinExistence type="inferred from homology"/>
<evidence type="ECO:0000256" key="2">
    <source>
        <dbReference type="ARBA" id="ARBA00011541"/>
    </source>
</evidence>
<keyword evidence="14" id="KW-1185">Reference proteome</keyword>
<keyword evidence="5" id="KW-0808">Transferase</keyword>
<feature type="domain" description="3'-5' exonuclease" evidence="11">
    <location>
        <begin position="1"/>
        <end position="175"/>
    </location>
</feature>
<dbReference type="SUPFAM" id="SSF56672">
    <property type="entry name" value="DNA/RNA polymerases"/>
    <property type="match status" value="1"/>
</dbReference>
<evidence type="ECO:0000256" key="3">
    <source>
        <dbReference type="ARBA" id="ARBA00012417"/>
    </source>
</evidence>
<feature type="domain" description="DNA-directed DNA polymerase family A palm" evidence="12">
    <location>
        <begin position="340"/>
        <end position="540"/>
    </location>
</feature>
<organism evidence="13 14">
    <name type="scientific">Candidatus Competibacter phosphatis</name>
    <dbReference type="NCBI Taxonomy" id="221280"/>
    <lineage>
        <taxon>Bacteria</taxon>
        <taxon>Pseudomonadati</taxon>
        <taxon>Pseudomonadota</taxon>
        <taxon>Gammaproteobacteria</taxon>
        <taxon>Candidatus Competibacteraceae</taxon>
        <taxon>Candidatus Competibacter</taxon>
    </lineage>
</organism>
<evidence type="ECO:0000313" key="13">
    <source>
        <dbReference type="EMBL" id="NMQ17762.1"/>
    </source>
</evidence>
<gene>
    <name evidence="13" type="ORF">E4P82_00210</name>
</gene>
<evidence type="ECO:0000259" key="12">
    <source>
        <dbReference type="SMART" id="SM00482"/>
    </source>
</evidence>
<dbReference type="EMBL" id="SPMZ01000001">
    <property type="protein sequence ID" value="NMQ17762.1"/>
    <property type="molecule type" value="Genomic_DNA"/>
</dbReference>
<dbReference type="InterPro" id="IPR002562">
    <property type="entry name" value="3'-5'_exonuclease_dom"/>
</dbReference>
<dbReference type="Gene3D" id="3.30.420.10">
    <property type="entry name" value="Ribonuclease H-like superfamily/Ribonuclease H"/>
    <property type="match status" value="1"/>
</dbReference>
<keyword evidence="7" id="KW-0235">DNA replication</keyword>
<dbReference type="PANTHER" id="PTHR10133">
    <property type="entry name" value="DNA POLYMERASE I"/>
    <property type="match status" value="1"/>
</dbReference>
<evidence type="ECO:0000256" key="7">
    <source>
        <dbReference type="ARBA" id="ARBA00022705"/>
    </source>
</evidence>
<dbReference type="InterPro" id="IPR043502">
    <property type="entry name" value="DNA/RNA_pol_sf"/>
</dbReference>